<name>A0A9N9L6K3_9HELO</name>
<proteinExistence type="predicted"/>
<keyword evidence="2" id="KW-1185">Reference proteome</keyword>
<comment type="caution">
    <text evidence="1">The sequence shown here is derived from an EMBL/GenBank/DDBJ whole genome shotgun (WGS) entry which is preliminary data.</text>
</comment>
<dbReference type="Proteomes" id="UP000696280">
    <property type="component" value="Unassembled WGS sequence"/>
</dbReference>
<reference evidence="1" key="1">
    <citation type="submission" date="2021-07" db="EMBL/GenBank/DDBJ databases">
        <authorList>
            <person name="Durling M."/>
        </authorList>
    </citation>
    <scope>NUCLEOTIDE SEQUENCE</scope>
</reference>
<evidence type="ECO:0000313" key="2">
    <source>
        <dbReference type="Proteomes" id="UP000696280"/>
    </source>
</evidence>
<evidence type="ECO:0000313" key="1">
    <source>
        <dbReference type="EMBL" id="CAG8958665.1"/>
    </source>
</evidence>
<accession>A0A9N9L6K3</accession>
<protein>
    <submittedName>
        <fullName evidence="1">Uncharacterized protein</fullName>
    </submittedName>
</protein>
<dbReference type="EMBL" id="CAJVRL010000084">
    <property type="protein sequence ID" value="CAG8958665.1"/>
    <property type="molecule type" value="Genomic_DNA"/>
</dbReference>
<gene>
    <name evidence="1" type="ORF">HYFRA_00011506</name>
</gene>
<organism evidence="1 2">
    <name type="scientific">Hymenoscyphus fraxineus</name>
    <dbReference type="NCBI Taxonomy" id="746836"/>
    <lineage>
        <taxon>Eukaryota</taxon>
        <taxon>Fungi</taxon>
        <taxon>Dikarya</taxon>
        <taxon>Ascomycota</taxon>
        <taxon>Pezizomycotina</taxon>
        <taxon>Leotiomycetes</taxon>
        <taxon>Helotiales</taxon>
        <taxon>Helotiaceae</taxon>
        <taxon>Hymenoscyphus</taxon>
    </lineage>
</organism>
<sequence>MDNDFNFRFERHELLYYIKWGDFPLPPQDPQRRWFLNPPPAAGQLPWTMSISIPHHLRNPCVQIFLQTTTHASPAAKPAQYGVQPQREHEPPSYAYSLCLSCKTSGPINKKYDFGINFNDDEAINWTWDRLVSFVRRVFRESYTMQNDSWVRLQPADRNGQYQVRERVEMW</sequence>
<dbReference type="AlphaFoldDB" id="A0A9N9L6K3"/>